<accession>A0ABP7VB32</accession>
<comment type="caution">
    <text evidence="3">The sequence shown here is derived from an EMBL/GenBank/DDBJ whole genome shotgun (WGS) entry which is preliminary data.</text>
</comment>
<protein>
    <submittedName>
        <fullName evidence="3">MoxR family ATPase</fullName>
    </submittedName>
</protein>
<feature type="region of interest" description="Disordered" evidence="1">
    <location>
        <begin position="1"/>
        <end position="35"/>
    </location>
</feature>
<feature type="region of interest" description="Disordered" evidence="1">
    <location>
        <begin position="47"/>
        <end position="77"/>
    </location>
</feature>
<dbReference type="InterPro" id="IPR003593">
    <property type="entry name" value="AAA+_ATPase"/>
</dbReference>
<dbReference type="Proteomes" id="UP001500683">
    <property type="component" value="Unassembled WGS sequence"/>
</dbReference>
<dbReference type="RefSeq" id="WP_344943057.1">
    <property type="nucleotide sequence ID" value="NZ_BAAAZG010000006.1"/>
</dbReference>
<evidence type="ECO:0000259" key="2">
    <source>
        <dbReference type="SMART" id="SM00382"/>
    </source>
</evidence>
<dbReference type="SUPFAM" id="SSF52540">
    <property type="entry name" value="P-loop containing nucleoside triphosphate hydrolases"/>
    <property type="match status" value="1"/>
</dbReference>
<dbReference type="EMBL" id="BAAAZG010000006">
    <property type="protein sequence ID" value="GAA4063409.1"/>
    <property type="molecule type" value="Genomic_DNA"/>
</dbReference>
<feature type="region of interest" description="Disordered" evidence="1">
    <location>
        <begin position="167"/>
        <end position="208"/>
    </location>
</feature>
<organism evidence="3 4">
    <name type="scientific">Actinomadura miaoliensis</name>
    <dbReference type="NCBI Taxonomy" id="430685"/>
    <lineage>
        <taxon>Bacteria</taxon>
        <taxon>Bacillati</taxon>
        <taxon>Actinomycetota</taxon>
        <taxon>Actinomycetes</taxon>
        <taxon>Streptosporangiales</taxon>
        <taxon>Thermomonosporaceae</taxon>
        <taxon>Actinomadura</taxon>
    </lineage>
</organism>
<evidence type="ECO:0000313" key="3">
    <source>
        <dbReference type="EMBL" id="GAA4063409.1"/>
    </source>
</evidence>
<evidence type="ECO:0000313" key="4">
    <source>
        <dbReference type="Proteomes" id="UP001500683"/>
    </source>
</evidence>
<proteinExistence type="predicted"/>
<feature type="compositionally biased region" description="Basic and acidic residues" evidence="1">
    <location>
        <begin position="185"/>
        <end position="200"/>
    </location>
</feature>
<dbReference type="InterPro" id="IPR027417">
    <property type="entry name" value="P-loop_NTPase"/>
</dbReference>
<sequence>MADELSMPPSPGDGTNPPGSPEGSPGASSTERPAWWIYRGTGRPLAEGELAAALPPPPPWRTFDGGPALPSPPADERDFVRRLGPVAGGRPRLADREEIDIVNTALLLRRPLLITGEPGVGKSSLAYRVARELGLGRVLRWPVSSRSTLREGLYEYDAIGRAQDAATARQLAGSGRGQHSGPEADDARRARPVRDGHTDGDANGGGAAGATADTGLGNYLQLGALGTALLPYELPRVLLIDELDKSDIDLPNDLLDVFEEGEYRIPELVRVGAREPVVTVHTADPGGTAEIVRGHVRCRAFPLIFITSNGERDFPPAFLRRCLLYTMKEPDEARLADMVSAHFTDSSDERTRQLVRRFLEYRRSQGRLAADQLLNAAYLTSSGRHIPGDEWERVLDLVWQRLNPEAAAE</sequence>
<gene>
    <name evidence="3" type="ORF">GCM10022214_16100</name>
</gene>
<dbReference type="Gene3D" id="3.40.50.300">
    <property type="entry name" value="P-loop containing nucleotide triphosphate hydrolases"/>
    <property type="match status" value="1"/>
</dbReference>
<feature type="domain" description="AAA+ ATPase" evidence="2">
    <location>
        <begin position="108"/>
        <end position="331"/>
    </location>
</feature>
<name>A0ABP7VB32_9ACTN</name>
<keyword evidence="4" id="KW-1185">Reference proteome</keyword>
<feature type="compositionally biased region" description="Low complexity" evidence="1">
    <location>
        <begin position="14"/>
        <end position="29"/>
    </location>
</feature>
<dbReference type="SMART" id="SM00382">
    <property type="entry name" value="AAA"/>
    <property type="match status" value="1"/>
</dbReference>
<evidence type="ECO:0000256" key="1">
    <source>
        <dbReference type="SAM" id="MobiDB-lite"/>
    </source>
</evidence>
<reference evidence="4" key="1">
    <citation type="journal article" date="2019" name="Int. J. Syst. Evol. Microbiol.">
        <title>The Global Catalogue of Microorganisms (GCM) 10K type strain sequencing project: providing services to taxonomists for standard genome sequencing and annotation.</title>
        <authorList>
            <consortium name="The Broad Institute Genomics Platform"/>
            <consortium name="The Broad Institute Genome Sequencing Center for Infectious Disease"/>
            <person name="Wu L."/>
            <person name="Ma J."/>
        </authorList>
    </citation>
    <scope>NUCLEOTIDE SEQUENCE [LARGE SCALE GENOMIC DNA]</scope>
    <source>
        <strain evidence="4">JCM 16702</strain>
    </source>
</reference>